<evidence type="ECO:0000313" key="1">
    <source>
        <dbReference type="EMBL" id="UWX53885.1"/>
    </source>
</evidence>
<dbReference type="EMBL" id="CP104205">
    <property type="protein sequence ID" value="UWX53885.1"/>
    <property type="molecule type" value="Genomic_DNA"/>
</dbReference>
<evidence type="ECO:0000313" key="2">
    <source>
        <dbReference type="Proteomes" id="UP001059209"/>
    </source>
</evidence>
<sequence>MSRYGQTENEVTPDIYTYDFTVNKIKTLDPKNAMVKESLNGFSNLVEIEGKENDFQTRKDVPHGRVEKVWYTSKTLDGAQRRLHVYLPPMYDRFKKKDKLPVLYLLHGGGDNDAS</sequence>
<dbReference type="Gene3D" id="3.40.50.1820">
    <property type="entry name" value="alpha/beta hydrolase"/>
    <property type="match status" value="1"/>
</dbReference>
<dbReference type="Proteomes" id="UP001059209">
    <property type="component" value="Chromosome"/>
</dbReference>
<keyword evidence="2" id="KW-1185">Reference proteome</keyword>
<dbReference type="SUPFAM" id="SSF53474">
    <property type="entry name" value="alpha/beta-Hydrolases"/>
    <property type="match status" value="1"/>
</dbReference>
<accession>A0ABY5Y6V1</accession>
<proteinExistence type="predicted"/>
<reference evidence="1" key="1">
    <citation type="submission" date="2022-09" db="EMBL/GenBank/DDBJ databases">
        <title>Maribacter litopenaei sp. nov., isolated from the intestinal tract of the Pacific White Shrimp, Litopenaeus vannamei.</title>
        <authorList>
            <person name="Kim S.Y."/>
            <person name="Hwang C.Y."/>
        </authorList>
    </citation>
    <scope>NUCLEOTIDE SEQUENCE</scope>
    <source>
        <strain evidence="1">HL-LV01</strain>
    </source>
</reference>
<organism evidence="1 2">
    <name type="scientific">Maribacter litopenaei</name>
    <dbReference type="NCBI Taxonomy" id="2976127"/>
    <lineage>
        <taxon>Bacteria</taxon>
        <taxon>Pseudomonadati</taxon>
        <taxon>Bacteroidota</taxon>
        <taxon>Flavobacteriia</taxon>
        <taxon>Flavobacteriales</taxon>
        <taxon>Flavobacteriaceae</taxon>
        <taxon>Maribacter</taxon>
    </lineage>
</organism>
<evidence type="ECO:0008006" key="3">
    <source>
        <dbReference type="Google" id="ProtNLM"/>
    </source>
</evidence>
<name>A0ABY5Y6V1_9FLAO</name>
<dbReference type="InterPro" id="IPR029058">
    <property type="entry name" value="AB_hydrolase_fold"/>
</dbReference>
<dbReference type="RefSeq" id="WP_260571434.1">
    <property type="nucleotide sequence ID" value="NZ_CP104205.1"/>
</dbReference>
<gene>
    <name evidence="1" type="ORF">NYZ99_12210</name>
</gene>
<protein>
    <recommendedName>
        <fullName evidence="3">Esterase</fullName>
    </recommendedName>
</protein>